<evidence type="ECO:0000313" key="2">
    <source>
        <dbReference type="EMBL" id="CAE7903979.1"/>
    </source>
</evidence>
<accession>A0A813BIQ1</accession>
<keyword evidence="3" id="KW-1185">Reference proteome</keyword>
<sequence length="546" mass="60020">MLQIDAAAEVGIALKNAACGCNATLSVDGALSGRGVSSALLSLEGCADEALQISHVRFEAKAAAVAKARSHTLLNNITVEYLQPVADKTPILVSPSFRADAVEISCAQCDNGVTFHEESGLYAVSSSMLNCQRQASLVSGRTDVCDCEGQLVVDKDFRQQQVGVAQTFAYCTYCHPQHEKLNGTCHKCPVHQAWSGGEGERCKLWPTSVSVRWSLLLASAAFVLLAAGALEILWAPLAIVDAHTLEGKGKDFVITVQGPICQLPKKLAQWVHRSVAYRFEDTGLHWLQAETKDSPPKLLSLGHAKLQLPQQLQPPFTCATSRGFLQAADYRWLLFRLWLLFLLVIPVPTAIVVAVLSGNRVQHVLVTIMAFALPLALLAAALHPASAWLLRRQRTPLQDAHQEYLSKIRLAGPSVERRDHPKDHGIAADALFEFWEHFQRFLLDRNMHFVVSNIVLPLTAKRKVSFVDLLGSRRVDFFVSHSWGTPFQHFVKCIRRHASFARAPDAAYWICSLANNQWDVEGALGTDVMESAFARVLLAGVRGVVM</sequence>
<comment type="caution">
    <text evidence="2">The sequence shown here is derived from an EMBL/GenBank/DDBJ whole genome shotgun (WGS) entry which is preliminary data.</text>
</comment>
<organism evidence="2 3">
    <name type="scientific">Symbiodinium necroappetens</name>
    <dbReference type="NCBI Taxonomy" id="1628268"/>
    <lineage>
        <taxon>Eukaryota</taxon>
        <taxon>Sar</taxon>
        <taxon>Alveolata</taxon>
        <taxon>Dinophyceae</taxon>
        <taxon>Suessiales</taxon>
        <taxon>Symbiodiniaceae</taxon>
        <taxon>Symbiodinium</taxon>
    </lineage>
</organism>
<keyword evidence="1" id="KW-0812">Transmembrane</keyword>
<proteinExistence type="predicted"/>
<protein>
    <submittedName>
        <fullName evidence="2">Uncharacterized protein</fullName>
    </submittedName>
</protein>
<reference evidence="2" key="1">
    <citation type="submission" date="2021-02" db="EMBL/GenBank/DDBJ databases">
        <authorList>
            <person name="Dougan E. K."/>
            <person name="Rhodes N."/>
            <person name="Thang M."/>
            <person name="Chan C."/>
        </authorList>
    </citation>
    <scope>NUCLEOTIDE SEQUENCE</scope>
</reference>
<dbReference type="AlphaFoldDB" id="A0A813BIQ1"/>
<dbReference type="Proteomes" id="UP000601435">
    <property type="component" value="Unassembled WGS sequence"/>
</dbReference>
<evidence type="ECO:0000256" key="1">
    <source>
        <dbReference type="SAM" id="Phobius"/>
    </source>
</evidence>
<feature type="transmembrane region" description="Helical" evidence="1">
    <location>
        <begin position="337"/>
        <end position="358"/>
    </location>
</feature>
<gene>
    <name evidence="2" type="ORF">SNEC2469_LOCUS30538</name>
</gene>
<feature type="non-terminal residue" evidence="2">
    <location>
        <position position="546"/>
    </location>
</feature>
<feature type="transmembrane region" description="Helical" evidence="1">
    <location>
        <begin position="364"/>
        <end position="390"/>
    </location>
</feature>
<feature type="transmembrane region" description="Helical" evidence="1">
    <location>
        <begin position="213"/>
        <end position="240"/>
    </location>
</feature>
<dbReference type="EMBL" id="CAJNJA010071474">
    <property type="protein sequence ID" value="CAE7903979.1"/>
    <property type="molecule type" value="Genomic_DNA"/>
</dbReference>
<name>A0A813BIQ1_9DINO</name>
<evidence type="ECO:0000313" key="3">
    <source>
        <dbReference type="Proteomes" id="UP000601435"/>
    </source>
</evidence>
<keyword evidence="1" id="KW-0472">Membrane</keyword>
<keyword evidence="1" id="KW-1133">Transmembrane helix</keyword>